<comment type="caution">
    <text evidence="2">The sequence shown here is derived from an EMBL/GenBank/DDBJ whole genome shotgun (WGS) entry which is preliminary data.</text>
</comment>
<dbReference type="GO" id="GO:0005975">
    <property type="term" value="P:carbohydrate metabolic process"/>
    <property type="evidence" value="ECO:0007669"/>
    <property type="project" value="InterPro"/>
</dbReference>
<sequence>MRVVEPIAITEAMLVSSNVPETDAAAWNVGTAYAIGNQVIRGHAVYEAVQAHTGQDPLLDAGSTYWLKLGATNRWKAFDRLISDPVVKTGSITYLLQISSLADAVAFFGLNASSVRVKVTDPVDGVIFDETRDIVDNAAVFDGWSYCFEPVIYDTQEIVTGAPIYSGVTLDITVSSGGTTQVGQIVVGRDQILGEALVDTSIGIEDFSRKDRDEFGNAIIVERAYAQTATFRFGFPTEDARRIRGILARLRAIPAVYYAGPGSSQFGTTVYGFFRDFSIPLTTNRSFGSLEVEGLT</sequence>
<dbReference type="RefSeq" id="WP_108130552.1">
    <property type="nucleotide sequence ID" value="NZ_QBKP01000021.1"/>
</dbReference>
<evidence type="ECO:0000313" key="2">
    <source>
        <dbReference type="EMBL" id="PTX45643.1"/>
    </source>
</evidence>
<gene>
    <name evidence="2" type="ORF">C8N34_12173</name>
</gene>
<dbReference type="SMART" id="SM00495">
    <property type="entry name" value="ChtBD3"/>
    <property type="match status" value="1"/>
</dbReference>
<protein>
    <submittedName>
        <fullName evidence="2">Carbohydrate binding protein</fullName>
    </submittedName>
</protein>
<dbReference type="InterPro" id="IPR003610">
    <property type="entry name" value="CBM5/12"/>
</dbReference>
<dbReference type="EMBL" id="QBKP01000021">
    <property type="protein sequence ID" value="PTX45643.1"/>
    <property type="molecule type" value="Genomic_DNA"/>
</dbReference>
<evidence type="ECO:0000259" key="1">
    <source>
        <dbReference type="SMART" id="SM00495"/>
    </source>
</evidence>
<accession>A0A2T6APA0</accession>
<organism evidence="2 3">
    <name type="scientific">Gemmobacter caeni</name>
    <dbReference type="NCBI Taxonomy" id="589035"/>
    <lineage>
        <taxon>Bacteria</taxon>
        <taxon>Pseudomonadati</taxon>
        <taxon>Pseudomonadota</taxon>
        <taxon>Alphaproteobacteria</taxon>
        <taxon>Rhodobacterales</taxon>
        <taxon>Paracoccaceae</taxon>
        <taxon>Gemmobacter</taxon>
    </lineage>
</organism>
<dbReference type="AlphaFoldDB" id="A0A2T6APA0"/>
<reference evidence="2 3" key="1">
    <citation type="submission" date="2018-04" db="EMBL/GenBank/DDBJ databases">
        <title>Genomic Encyclopedia of Archaeal and Bacterial Type Strains, Phase II (KMG-II): from individual species to whole genera.</title>
        <authorList>
            <person name="Goeker M."/>
        </authorList>
    </citation>
    <scope>NUCLEOTIDE SEQUENCE [LARGE SCALE GENOMIC DNA]</scope>
    <source>
        <strain evidence="2 3">DSM 21823</strain>
    </source>
</reference>
<dbReference type="GO" id="GO:0004553">
    <property type="term" value="F:hydrolase activity, hydrolyzing O-glycosyl compounds"/>
    <property type="evidence" value="ECO:0007669"/>
    <property type="project" value="InterPro"/>
</dbReference>
<evidence type="ECO:0000313" key="3">
    <source>
        <dbReference type="Proteomes" id="UP000244224"/>
    </source>
</evidence>
<name>A0A2T6APA0_9RHOB</name>
<dbReference type="OrthoDB" id="7456251at2"/>
<dbReference type="CDD" id="cd12214">
    <property type="entry name" value="ChiA1_BD"/>
    <property type="match status" value="1"/>
</dbReference>
<feature type="domain" description="Chitin-binding type-3" evidence="1">
    <location>
        <begin position="24"/>
        <end position="69"/>
    </location>
</feature>
<dbReference type="GO" id="GO:0005576">
    <property type="term" value="C:extracellular region"/>
    <property type="evidence" value="ECO:0007669"/>
    <property type="project" value="InterPro"/>
</dbReference>
<keyword evidence="3" id="KW-1185">Reference proteome</keyword>
<proteinExistence type="predicted"/>
<dbReference type="GO" id="GO:0030246">
    <property type="term" value="F:carbohydrate binding"/>
    <property type="evidence" value="ECO:0007669"/>
    <property type="project" value="InterPro"/>
</dbReference>
<dbReference type="Gene3D" id="2.10.10.20">
    <property type="entry name" value="Carbohydrate-binding module superfamily 5/12"/>
    <property type="match status" value="1"/>
</dbReference>
<dbReference type="Proteomes" id="UP000244224">
    <property type="component" value="Unassembled WGS sequence"/>
</dbReference>